<accession>A0AA90TWV1</accession>
<feature type="compositionally biased region" description="Basic and acidic residues" evidence="1">
    <location>
        <begin position="670"/>
        <end position="684"/>
    </location>
</feature>
<feature type="transmembrane region" description="Helical" evidence="2">
    <location>
        <begin position="88"/>
        <end position="107"/>
    </location>
</feature>
<feature type="transmembrane region" description="Helical" evidence="2">
    <location>
        <begin position="119"/>
        <end position="142"/>
    </location>
</feature>
<gene>
    <name evidence="4" type="ORF">RCG21_32825</name>
</gene>
<feature type="compositionally biased region" description="Basic and acidic residues" evidence="1">
    <location>
        <begin position="692"/>
        <end position="717"/>
    </location>
</feature>
<keyword evidence="2" id="KW-0812">Transmembrane</keyword>
<sequence length="717" mass="79820">MKYLKWGLLFFVFMLLILPTSSLAENVSPTVEKKKETVGRVTLESKEYPLDHYKLEADIGDGISEAGDRALHAINQGLWGFNKTIANFTLYSVDQLMSFDLISLIVNEAGMMSERIYKIISGTFLSLFVVIVGGTAAYRYFVNQQVGHAVKAILGALVIMTVTFWFYSNATQNIKWLNDRGAELEGIASSANVLVTSDEFDTNKAYNSQEGLAVLENQLFNLMIKRPYLLQNYGSTKESEIVSEDPNRVDKLLEIKPYTKEGKEQRKLIVKAEVSRYNNKYMSPDFSGDRFGYLLVTLISTVALSIPILLLGIFKFLLQVWFLALVIFTGIPLVLGLIPSYSETALNHFKKIIGVLLMKAGLVLLIAVITWLVTLLYESVKVTNGVEGYAFVVFLIVITMWGLFKYRSEIFEVASAGMVQGQQTVERATSQAFNKMGDFQEKTFRMVDKGYRRYQQNQRQKKSDRREEGATTATPNAAFTQDTPQRSRHRQASQTSTVGKGQEAAIQAIGKNGKNATASMVTGTGTQSASRNPGAAIVHLDDYKKGKDDGSTNKVASGNASQQQATPKSDKRNAGPTSSRQQERSPGNVSQQQATPKSDKRNAEPTSPRQQEHSPTNVSQQQATPKSEKRNAGPTPPRQQEHSSSRNPVNYSEQRQSLPHQPIDPNKPITKWEADQQIKARRGDTSGNVVQSEKRDPKPKPENTKPERKTQKTSENG</sequence>
<dbReference type="AlphaFoldDB" id="A0AA90TWV1"/>
<feature type="transmembrane region" description="Helical" evidence="2">
    <location>
        <begin position="291"/>
        <end position="314"/>
    </location>
</feature>
<feature type="transmembrane region" description="Helical" evidence="2">
    <location>
        <begin position="148"/>
        <end position="167"/>
    </location>
</feature>
<evidence type="ECO:0000256" key="1">
    <source>
        <dbReference type="SAM" id="MobiDB-lite"/>
    </source>
</evidence>
<feature type="signal peptide" evidence="3">
    <location>
        <begin position="1"/>
        <end position="24"/>
    </location>
</feature>
<dbReference type="Proteomes" id="UP001178888">
    <property type="component" value="Unassembled WGS sequence"/>
</dbReference>
<feature type="transmembrane region" description="Helical" evidence="2">
    <location>
        <begin position="388"/>
        <end position="404"/>
    </location>
</feature>
<protein>
    <submittedName>
        <fullName evidence="4">Uncharacterized protein</fullName>
    </submittedName>
</protein>
<evidence type="ECO:0000256" key="2">
    <source>
        <dbReference type="SAM" id="Phobius"/>
    </source>
</evidence>
<reference evidence="4" key="1">
    <citation type="submission" date="2023-08" db="EMBL/GenBank/DDBJ databases">
        <title>Nitrogen cycling bacteria in agricultural field soils.</title>
        <authorList>
            <person name="Jang J."/>
        </authorList>
    </citation>
    <scope>NUCLEOTIDE SEQUENCE</scope>
    <source>
        <strain evidence="4">PS3-36</strain>
    </source>
</reference>
<feature type="compositionally biased region" description="Polar residues" evidence="1">
    <location>
        <begin position="552"/>
        <end position="567"/>
    </location>
</feature>
<feature type="transmembrane region" description="Helical" evidence="2">
    <location>
        <begin position="353"/>
        <end position="376"/>
    </location>
</feature>
<organism evidence="4 5">
    <name type="scientific">Bacillus salipaludis</name>
    <dbReference type="NCBI Taxonomy" id="2547811"/>
    <lineage>
        <taxon>Bacteria</taxon>
        <taxon>Bacillati</taxon>
        <taxon>Bacillota</taxon>
        <taxon>Bacilli</taxon>
        <taxon>Bacillales</taxon>
        <taxon>Bacillaceae</taxon>
        <taxon>Bacillus</taxon>
    </lineage>
</organism>
<feature type="transmembrane region" description="Helical" evidence="2">
    <location>
        <begin position="320"/>
        <end position="341"/>
    </location>
</feature>
<keyword evidence="2" id="KW-0472">Membrane</keyword>
<feature type="chain" id="PRO_5041642808" evidence="3">
    <location>
        <begin position="25"/>
        <end position="717"/>
    </location>
</feature>
<keyword evidence="2" id="KW-1133">Transmembrane helix</keyword>
<keyword evidence="3" id="KW-0732">Signal</keyword>
<dbReference type="NCBIfam" id="NF046089">
    <property type="entry name" value="CD3337_EF1877"/>
    <property type="match status" value="1"/>
</dbReference>
<dbReference type="RefSeq" id="WP_308914603.1">
    <property type="nucleotide sequence ID" value="NZ_JAVGVR010000002.1"/>
</dbReference>
<feature type="compositionally biased region" description="Polar residues" evidence="1">
    <location>
        <begin position="604"/>
        <end position="625"/>
    </location>
</feature>
<feature type="compositionally biased region" description="Polar residues" evidence="1">
    <location>
        <begin position="575"/>
        <end position="596"/>
    </location>
</feature>
<feature type="region of interest" description="Disordered" evidence="1">
    <location>
        <begin position="543"/>
        <end position="717"/>
    </location>
</feature>
<comment type="caution">
    <text evidence="4">The sequence shown here is derived from an EMBL/GenBank/DDBJ whole genome shotgun (WGS) entry which is preliminary data.</text>
</comment>
<evidence type="ECO:0000313" key="5">
    <source>
        <dbReference type="Proteomes" id="UP001178888"/>
    </source>
</evidence>
<feature type="compositionally biased region" description="Polar residues" evidence="1">
    <location>
        <begin position="645"/>
        <end position="659"/>
    </location>
</feature>
<proteinExistence type="predicted"/>
<feature type="compositionally biased region" description="Polar residues" evidence="1">
    <location>
        <begin position="471"/>
        <end position="484"/>
    </location>
</feature>
<keyword evidence="5" id="KW-1185">Reference proteome</keyword>
<evidence type="ECO:0000256" key="3">
    <source>
        <dbReference type="SAM" id="SignalP"/>
    </source>
</evidence>
<evidence type="ECO:0000313" key="4">
    <source>
        <dbReference type="EMBL" id="MDQ6600980.1"/>
    </source>
</evidence>
<feature type="region of interest" description="Disordered" evidence="1">
    <location>
        <begin position="453"/>
        <end position="503"/>
    </location>
</feature>
<dbReference type="InterPro" id="IPR058112">
    <property type="entry name" value="CD3337_EF1877-like"/>
</dbReference>
<dbReference type="EMBL" id="JAVGVR010000002">
    <property type="protein sequence ID" value="MDQ6600980.1"/>
    <property type="molecule type" value="Genomic_DNA"/>
</dbReference>
<name>A0AA90TWV1_9BACI</name>